<dbReference type="STRING" id="1392877.SAMN05216221_3702"/>
<dbReference type="PROSITE" id="PS50113">
    <property type="entry name" value="PAC"/>
    <property type="match status" value="2"/>
</dbReference>
<dbReference type="Proteomes" id="UP000243359">
    <property type="component" value="Chromosome I"/>
</dbReference>
<dbReference type="GO" id="GO:0005524">
    <property type="term" value="F:ATP binding"/>
    <property type="evidence" value="ECO:0007669"/>
    <property type="project" value="UniProtKB-KW"/>
</dbReference>
<evidence type="ECO:0000259" key="13">
    <source>
        <dbReference type="PROSITE" id="PS50113"/>
    </source>
</evidence>
<keyword evidence="6" id="KW-0418">Kinase</keyword>
<dbReference type="PANTHER" id="PTHR44757:SF2">
    <property type="entry name" value="BIOFILM ARCHITECTURE MAINTENANCE PROTEIN MBAA"/>
    <property type="match status" value="1"/>
</dbReference>
<dbReference type="InterPro" id="IPR001610">
    <property type="entry name" value="PAC"/>
</dbReference>
<name>A0A1H1Y9X7_9PSED</name>
<organism evidence="16 17">
    <name type="scientific">Pseudomonas oryzae</name>
    <dbReference type="NCBI Taxonomy" id="1392877"/>
    <lineage>
        <taxon>Bacteria</taxon>
        <taxon>Pseudomonadati</taxon>
        <taxon>Pseudomonadota</taxon>
        <taxon>Gammaproteobacteria</taxon>
        <taxon>Pseudomonadales</taxon>
        <taxon>Pseudomonadaceae</taxon>
        <taxon>Pseudomonas</taxon>
    </lineage>
</organism>
<evidence type="ECO:0000256" key="8">
    <source>
        <dbReference type="ARBA" id="ARBA00022989"/>
    </source>
</evidence>
<evidence type="ECO:0000256" key="9">
    <source>
        <dbReference type="ARBA" id="ARBA00023012"/>
    </source>
</evidence>
<dbReference type="InterPro" id="IPR000700">
    <property type="entry name" value="PAS-assoc_C"/>
</dbReference>
<feature type="transmembrane region" description="Helical" evidence="11">
    <location>
        <begin position="9"/>
        <end position="27"/>
    </location>
</feature>
<dbReference type="InterPro" id="IPR043128">
    <property type="entry name" value="Rev_trsase/Diguanyl_cyclase"/>
</dbReference>
<feature type="domain" description="PAC" evidence="13">
    <location>
        <begin position="396"/>
        <end position="448"/>
    </location>
</feature>
<dbReference type="Gene3D" id="3.20.20.450">
    <property type="entry name" value="EAL domain"/>
    <property type="match status" value="1"/>
</dbReference>
<feature type="transmembrane region" description="Helical" evidence="11">
    <location>
        <begin position="47"/>
        <end position="68"/>
    </location>
</feature>
<evidence type="ECO:0000256" key="2">
    <source>
        <dbReference type="ARBA" id="ARBA00022553"/>
    </source>
</evidence>
<dbReference type="Pfam" id="PF13493">
    <property type="entry name" value="DUF4118"/>
    <property type="match status" value="1"/>
</dbReference>
<feature type="domain" description="EAL" evidence="14">
    <location>
        <begin position="622"/>
        <end position="877"/>
    </location>
</feature>
<dbReference type="CDD" id="cd00130">
    <property type="entry name" value="PAS"/>
    <property type="match status" value="2"/>
</dbReference>
<dbReference type="InterPro" id="IPR001633">
    <property type="entry name" value="EAL_dom"/>
</dbReference>
<proteinExistence type="predicted"/>
<dbReference type="PANTHER" id="PTHR44757">
    <property type="entry name" value="DIGUANYLATE CYCLASE DGCP"/>
    <property type="match status" value="1"/>
</dbReference>
<dbReference type="SMART" id="SM00052">
    <property type="entry name" value="EAL"/>
    <property type="match status" value="1"/>
</dbReference>
<dbReference type="InterPro" id="IPR013656">
    <property type="entry name" value="PAS_4"/>
</dbReference>
<dbReference type="InterPro" id="IPR035965">
    <property type="entry name" value="PAS-like_dom_sf"/>
</dbReference>
<feature type="domain" description="GGDEF" evidence="15">
    <location>
        <begin position="480"/>
        <end position="613"/>
    </location>
</feature>
<keyword evidence="4 11" id="KW-0812">Transmembrane</keyword>
<feature type="transmembrane region" description="Helical" evidence="11">
    <location>
        <begin position="168"/>
        <end position="187"/>
    </location>
</feature>
<dbReference type="PROSITE" id="PS50883">
    <property type="entry name" value="EAL"/>
    <property type="match status" value="1"/>
</dbReference>
<dbReference type="GO" id="GO:0016301">
    <property type="term" value="F:kinase activity"/>
    <property type="evidence" value="ECO:0007669"/>
    <property type="project" value="UniProtKB-KW"/>
</dbReference>
<dbReference type="InterPro" id="IPR000160">
    <property type="entry name" value="GGDEF_dom"/>
</dbReference>
<keyword evidence="7" id="KW-0067">ATP-binding</keyword>
<accession>A0A1H1Y9X7</accession>
<dbReference type="NCBIfam" id="TIGR00229">
    <property type="entry name" value="sensory_box"/>
    <property type="match status" value="2"/>
</dbReference>
<dbReference type="SUPFAM" id="SSF55073">
    <property type="entry name" value="Nucleotide cyclase"/>
    <property type="match status" value="1"/>
</dbReference>
<feature type="domain" description="PAS" evidence="12">
    <location>
        <begin position="200"/>
        <end position="270"/>
    </location>
</feature>
<keyword evidence="10 11" id="KW-0472">Membrane</keyword>
<feature type="domain" description="PAS" evidence="12">
    <location>
        <begin position="322"/>
        <end position="367"/>
    </location>
</feature>
<feature type="transmembrane region" description="Helical" evidence="11">
    <location>
        <begin position="89"/>
        <end position="111"/>
    </location>
</feature>
<dbReference type="GO" id="GO:0016020">
    <property type="term" value="C:membrane"/>
    <property type="evidence" value="ECO:0007669"/>
    <property type="project" value="UniProtKB-SubCell"/>
</dbReference>
<evidence type="ECO:0000256" key="6">
    <source>
        <dbReference type="ARBA" id="ARBA00022777"/>
    </source>
</evidence>
<dbReference type="Gene3D" id="1.20.120.620">
    <property type="entry name" value="Backbone structure of the membrane domain of e. Coli histidine kinase receptor kdpd"/>
    <property type="match status" value="1"/>
</dbReference>
<keyword evidence="8 11" id="KW-1133">Transmembrane helix</keyword>
<keyword evidence="9" id="KW-0902">Two-component regulatory system</keyword>
<evidence type="ECO:0000256" key="7">
    <source>
        <dbReference type="ARBA" id="ARBA00022840"/>
    </source>
</evidence>
<dbReference type="SMART" id="SM00086">
    <property type="entry name" value="PAC"/>
    <property type="match status" value="2"/>
</dbReference>
<dbReference type="InterPro" id="IPR052155">
    <property type="entry name" value="Biofilm_reg_signaling"/>
</dbReference>
<dbReference type="RefSeq" id="WP_090351187.1">
    <property type="nucleotide sequence ID" value="NZ_LT629751.1"/>
</dbReference>
<dbReference type="PROSITE" id="PS50887">
    <property type="entry name" value="GGDEF"/>
    <property type="match status" value="1"/>
</dbReference>
<dbReference type="GO" id="GO:0000160">
    <property type="term" value="P:phosphorelay signal transduction system"/>
    <property type="evidence" value="ECO:0007669"/>
    <property type="project" value="UniProtKB-KW"/>
</dbReference>
<evidence type="ECO:0000256" key="4">
    <source>
        <dbReference type="ARBA" id="ARBA00022692"/>
    </source>
</evidence>
<dbReference type="Pfam" id="PF00990">
    <property type="entry name" value="GGDEF"/>
    <property type="match status" value="1"/>
</dbReference>
<dbReference type="InterPro" id="IPR035919">
    <property type="entry name" value="EAL_sf"/>
</dbReference>
<keyword evidence="5" id="KW-0547">Nucleotide-binding</keyword>
<feature type="domain" description="PAC" evidence="13">
    <location>
        <begin position="273"/>
        <end position="325"/>
    </location>
</feature>
<dbReference type="InterPro" id="IPR029787">
    <property type="entry name" value="Nucleotide_cyclase"/>
</dbReference>
<evidence type="ECO:0000259" key="15">
    <source>
        <dbReference type="PROSITE" id="PS50887"/>
    </source>
</evidence>
<dbReference type="InterPro" id="IPR000014">
    <property type="entry name" value="PAS"/>
</dbReference>
<dbReference type="Gene3D" id="3.30.70.270">
    <property type="match status" value="1"/>
</dbReference>
<dbReference type="PROSITE" id="PS50112">
    <property type="entry name" value="PAS"/>
    <property type="match status" value="2"/>
</dbReference>
<keyword evidence="17" id="KW-1185">Reference proteome</keyword>
<dbReference type="Gene3D" id="3.30.450.20">
    <property type="entry name" value="PAS domain"/>
    <property type="match status" value="2"/>
</dbReference>
<dbReference type="NCBIfam" id="TIGR00254">
    <property type="entry name" value="GGDEF"/>
    <property type="match status" value="1"/>
</dbReference>
<keyword evidence="3" id="KW-0808">Transferase</keyword>
<dbReference type="SMART" id="SM00267">
    <property type="entry name" value="GGDEF"/>
    <property type="match status" value="1"/>
</dbReference>
<evidence type="ECO:0000259" key="12">
    <source>
        <dbReference type="PROSITE" id="PS50112"/>
    </source>
</evidence>
<dbReference type="CDD" id="cd01948">
    <property type="entry name" value="EAL"/>
    <property type="match status" value="1"/>
</dbReference>
<comment type="subcellular location">
    <subcellularLocation>
        <location evidence="1">Membrane</location>
        <topology evidence="1">Multi-pass membrane protein</topology>
    </subcellularLocation>
</comment>
<dbReference type="SUPFAM" id="SSF141868">
    <property type="entry name" value="EAL domain-like"/>
    <property type="match status" value="1"/>
</dbReference>
<feature type="transmembrane region" description="Helical" evidence="11">
    <location>
        <begin position="123"/>
        <end position="156"/>
    </location>
</feature>
<evidence type="ECO:0000313" key="17">
    <source>
        <dbReference type="Proteomes" id="UP000243359"/>
    </source>
</evidence>
<dbReference type="EMBL" id="LT629751">
    <property type="protein sequence ID" value="SDT17806.1"/>
    <property type="molecule type" value="Genomic_DNA"/>
</dbReference>
<evidence type="ECO:0000256" key="1">
    <source>
        <dbReference type="ARBA" id="ARBA00004141"/>
    </source>
</evidence>
<evidence type="ECO:0000313" key="16">
    <source>
        <dbReference type="EMBL" id="SDT17806.1"/>
    </source>
</evidence>
<evidence type="ECO:0000256" key="3">
    <source>
        <dbReference type="ARBA" id="ARBA00022679"/>
    </source>
</evidence>
<dbReference type="AlphaFoldDB" id="A0A1H1Y9X7"/>
<evidence type="ECO:0000256" key="11">
    <source>
        <dbReference type="SAM" id="Phobius"/>
    </source>
</evidence>
<dbReference type="InterPro" id="IPR038318">
    <property type="entry name" value="KdpD_sf"/>
</dbReference>
<dbReference type="SMART" id="SM00091">
    <property type="entry name" value="PAS"/>
    <property type="match status" value="2"/>
</dbReference>
<dbReference type="Pfam" id="PF00563">
    <property type="entry name" value="EAL"/>
    <property type="match status" value="1"/>
</dbReference>
<evidence type="ECO:0000256" key="5">
    <source>
        <dbReference type="ARBA" id="ARBA00022741"/>
    </source>
</evidence>
<evidence type="ECO:0000259" key="14">
    <source>
        <dbReference type="PROSITE" id="PS50883"/>
    </source>
</evidence>
<dbReference type="Pfam" id="PF13426">
    <property type="entry name" value="PAS_9"/>
    <property type="match status" value="1"/>
</dbReference>
<gene>
    <name evidence="16" type="ORF">SAMN05216221_3702</name>
</gene>
<sequence>MTKMSRTKFIRLVTVTYLLLGSAWILLSDRLLELFADKDTLLRASTWKGALFVLATSALLFFALRAVPDARTGSLLERMAVGAGPPRRHGWLPWLFAVAITLVVLGVRQTFAGVIDGRPVMILFVLPVTLSALLGGLLPGLLATLLATLGLGLFALEPSGSLEIASRVERFQLFCFVLTGLALSLIIEQLKRVREGLGFHRRLLDSLVAGTSDALFVKDREGRYLLANQATADFVGRPLDTLIGSSDAQLFSPEASALIARNDHEVIAGGHTRTFDEHVATAAGRRLVFSVSKGPLLDENGAVSGLFGIARDITARKQTELAQQEAAAVFESSYEGIMILDRARRIVRVNPAFVRITGYSADEALGRPPRWLDAAGSGDSEPADAPWQALQERGFWSGEVWSRRKGGERYAQLLSLSAVRDADGTVQQYVGLFSDISQLKNHQAELDRVANYDPLTGTPNRRLLADRLEQAIARSARSGKSLAVCMLDLDGFRQINEQYGHAGGDALLKAVAGNLRHVLRAEDTLARLSGDEFALLLADIDSPEDCANILSRVLAAIATPVKVAGRPMRTSASIGVSLYPDDNVDGDTLLRHADQAMFMAKEAGKNCYHLFDPDSHRKAQGHRLYLEQLRLALESDEFVLHYQPKVDLADGRVLGVEALVRWQDPGRGLVAPGEFLPYVASVEQLERALGEWVLDNALAQLDHWLESGLQLDMSVNISAQHLMHGDFVERLDSLLARYPAVPRQCLELEILETAAIADMPQAIAVMQRCGRLGVRFALDDFGTGYSSLTYLRKLPVDTLKIDQSFVRDMLVDPDDRAIVDGVIRLASAFNRRVIAEGVETLEHGEALQRLGCRLVQGYGIARPMAAEQLPTWLEQWRTQAPWRRLAVSS</sequence>
<dbReference type="CDD" id="cd01949">
    <property type="entry name" value="GGDEF"/>
    <property type="match status" value="1"/>
</dbReference>
<dbReference type="Pfam" id="PF08448">
    <property type="entry name" value="PAS_4"/>
    <property type="match status" value="1"/>
</dbReference>
<evidence type="ECO:0000256" key="10">
    <source>
        <dbReference type="ARBA" id="ARBA00023136"/>
    </source>
</evidence>
<dbReference type="SUPFAM" id="SSF55785">
    <property type="entry name" value="PYP-like sensor domain (PAS domain)"/>
    <property type="match status" value="2"/>
</dbReference>
<reference evidence="17" key="1">
    <citation type="submission" date="2016-10" db="EMBL/GenBank/DDBJ databases">
        <authorList>
            <person name="Varghese N."/>
            <person name="Submissions S."/>
        </authorList>
    </citation>
    <scope>NUCLEOTIDE SEQUENCE [LARGE SCALE GENOMIC DNA]</scope>
    <source>
        <strain evidence="17">KCTC 32247</strain>
    </source>
</reference>
<dbReference type="InterPro" id="IPR025201">
    <property type="entry name" value="KdpD_TM"/>
</dbReference>
<dbReference type="OrthoDB" id="9804951at2"/>
<protein>
    <submittedName>
        <fullName evidence="16">PAS domain S-box-containing protein/diguanylate cyclase (GGDEF) domain-containing protein</fullName>
    </submittedName>
</protein>
<keyword evidence="2" id="KW-0597">Phosphoprotein</keyword>